<sequence>MAGDESEAEEEAPAEPELVVRVTVTENEQLKRQKEAERMARALAKQEGAEEQEGGDGNDAGENEQEEPKLEDLGMSFDLRMYDGVSVQSEVINDSSFVFEHRMPIPIAEAVALAITENELVCMISVLDPSSDAPVVVLPINIHHLIGGDLEVSQTCSLASTRLALDPFNLVSFTITCTANKDVLDEETRQKLNPLTITICEANQMPSRDTSGREASFSDMHSALRPAFCKYTFLGRAVETNGVLQEKKLVFDHRQVFCLGMKEPSDVMEYLLHKELLVEIRDREKAKTAEPTMSEPLPAEEATPEGEETTEEKKLNSDIVKQWSGLKRIDKERATQIPPPPQFGLVRVKLADMVREGSMRIVATREISPMKEENAPKYAVSFHNKEYPSAFIECGSTMTVKLSLSHPLEQFVYEGNFQRVVLKIPYADTKMLSLIENQVMKKNCIALQGKVDAPLDLSMDSEILKKSLATVSLTHDLQSDPTLDIITGVQVIEGDSRLFILEGIISRINEEEEEEDGAIIELIKSFSHPNKKETGGRSFILYNPSLSFNERLYGGFNAEIRRIRLKNSIKTLLSQTQLSLSSKYLPSLLALMRLYGMMGARNMVQVREVVCFPSVDQINQLYKKYGDMLRTEDIAGVPEKNLEEMLSRGVDKMNLSEEELKAVTKDLPSRPHRVPPTDSSNPAYLAYLSLKRQEPPADYQEQHKLLVKDLSDKSRSKMNKSIRPQSSWVKDDVYMYCSQKLSFSSLHQQVMRRRLMRDYGKVHYTYSKDFLSGAFVLVDVEEARRKEEEENKKLMITSDGFSAIKPTTVETFRKLAGGVTVDAAKGWEGGGGGQLTDFEKENLKQEWLDPGLSLKNVSFHDLDVKDARTEAAGLHGGKPFRRYHAHAAPETFGLQYEVFG</sequence>
<evidence type="ECO:0000313" key="4">
    <source>
        <dbReference type="Proteomes" id="UP000011087"/>
    </source>
</evidence>
<accession>L1J5L3</accession>
<evidence type="ECO:0000313" key="2">
    <source>
        <dbReference type="EMBL" id="EKX43637.1"/>
    </source>
</evidence>
<evidence type="ECO:0000313" key="3">
    <source>
        <dbReference type="EnsemblProtists" id="EKX43637"/>
    </source>
</evidence>
<dbReference type="EnsemblProtists" id="EKX43637">
    <property type="protein sequence ID" value="EKX43637"/>
    <property type="gene ID" value="GUITHDRAFT_110434"/>
</dbReference>
<reference evidence="3" key="3">
    <citation type="submission" date="2016-03" db="UniProtKB">
        <authorList>
            <consortium name="EnsemblProtists"/>
        </authorList>
    </citation>
    <scope>IDENTIFICATION</scope>
</reference>
<dbReference type="eggNOG" id="ENOG502QU03">
    <property type="taxonomic scope" value="Eukaryota"/>
</dbReference>
<dbReference type="Proteomes" id="UP000011087">
    <property type="component" value="Unassembled WGS sequence"/>
</dbReference>
<dbReference type="EMBL" id="JH993009">
    <property type="protein sequence ID" value="EKX43637.1"/>
    <property type="molecule type" value="Genomic_DNA"/>
</dbReference>
<feature type="region of interest" description="Disordered" evidence="1">
    <location>
        <begin position="285"/>
        <end position="315"/>
    </location>
</feature>
<organism evidence="2">
    <name type="scientific">Guillardia theta (strain CCMP2712)</name>
    <name type="common">Cryptophyte</name>
    <dbReference type="NCBI Taxonomy" id="905079"/>
    <lineage>
        <taxon>Eukaryota</taxon>
        <taxon>Cryptophyceae</taxon>
        <taxon>Pyrenomonadales</taxon>
        <taxon>Geminigeraceae</taxon>
        <taxon>Guillardia</taxon>
    </lineage>
</organism>
<reference evidence="4" key="2">
    <citation type="submission" date="2012-11" db="EMBL/GenBank/DDBJ databases">
        <authorList>
            <person name="Kuo A."/>
            <person name="Curtis B.A."/>
            <person name="Tanifuji G."/>
            <person name="Burki F."/>
            <person name="Gruber A."/>
            <person name="Irimia M."/>
            <person name="Maruyama S."/>
            <person name="Arias M.C."/>
            <person name="Ball S.G."/>
            <person name="Gile G.H."/>
            <person name="Hirakawa Y."/>
            <person name="Hopkins J.F."/>
            <person name="Rensing S.A."/>
            <person name="Schmutz J."/>
            <person name="Symeonidi A."/>
            <person name="Elias M."/>
            <person name="Eveleigh R.J."/>
            <person name="Herman E.K."/>
            <person name="Klute M.J."/>
            <person name="Nakayama T."/>
            <person name="Obornik M."/>
            <person name="Reyes-Prieto A."/>
            <person name="Armbrust E.V."/>
            <person name="Aves S.J."/>
            <person name="Beiko R.G."/>
            <person name="Coutinho P."/>
            <person name="Dacks J.B."/>
            <person name="Durnford D.G."/>
            <person name="Fast N.M."/>
            <person name="Green B.R."/>
            <person name="Grisdale C."/>
            <person name="Hempe F."/>
            <person name="Henrissat B."/>
            <person name="Hoppner M.P."/>
            <person name="Ishida K.-I."/>
            <person name="Kim E."/>
            <person name="Koreny L."/>
            <person name="Kroth P.G."/>
            <person name="Liu Y."/>
            <person name="Malik S.-B."/>
            <person name="Maier U.G."/>
            <person name="McRose D."/>
            <person name="Mock T."/>
            <person name="Neilson J.A."/>
            <person name="Onodera N.T."/>
            <person name="Poole A.M."/>
            <person name="Pritham E.J."/>
            <person name="Richards T.A."/>
            <person name="Rocap G."/>
            <person name="Roy S.W."/>
            <person name="Sarai C."/>
            <person name="Schaack S."/>
            <person name="Shirato S."/>
            <person name="Slamovits C.H."/>
            <person name="Spencer D.F."/>
            <person name="Suzuki S."/>
            <person name="Worden A.Z."/>
            <person name="Zauner S."/>
            <person name="Barry K."/>
            <person name="Bell C."/>
            <person name="Bharti A.K."/>
            <person name="Crow J.A."/>
            <person name="Grimwood J."/>
            <person name="Kramer R."/>
            <person name="Lindquist E."/>
            <person name="Lucas S."/>
            <person name="Salamov A."/>
            <person name="McFadden G.I."/>
            <person name="Lane C.E."/>
            <person name="Keeling P.J."/>
            <person name="Gray M.W."/>
            <person name="Grigoriev I.V."/>
            <person name="Archibald J.M."/>
        </authorList>
    </citation>
    <scope>NUCLEOTIDE SEQUENCE</scope>
    <source>
        <strain evidence="4">CCMP2712</strain>
    </source>
</reference>
<name>L1J5L3_GUITC</name>
<dbReference type="OMA" id="CKPAFAL"/>
<dbReference type="HOGENOM" id="CLU_321968_0_0_1"/>
<reference evidence="2 4" key="1">
    <citation type="journal article" date="2012" name="Nature">
        <title>Algal genomes reveal evolutionary mosaicism and the fate of nucleomorphs.</title>
        <authorList>
            <consortium name="DOE Joint Genome Institute"/>
            <person name="Curtis B.A."/>
            <person name="Tanifuji G."/>
            <person name="Burki F."/>
            <person name="Gruber A."/>
            <person name="Irimia M."/>
            <person name="Maruyama S."/>
            <person name="Arias M.C."/>
            <person name="Ball S.G."/>
            <person name="Gile G.H."/>
            <person name="Hirakawa Y."/>
            <person name="Hopkins J.F."/>
            <person name="Kuo A."/>
            <person name="Rensing S.A."/>
            <person name="Schmutz J."/>
            <person name="Symeonidi A."/>
            <person name="Elias M."/>
            <person name="Eveleigh R.J."/>
            <person name="Herman E.K."/>
            <person name="Klute M.J."/>
            <person name="Nakayama T."/>
            <person name="Obornik M."/>
            <person name="Reyes-Prieto A."/>
            <person name="Armbrust E.V."/>
            <person name="Aves S.J."/>
            <person name="Beiko R.G."/>
            <person name="Coutinho P."/>
            <person name="Dacks J.B."/>
            <person name="Durnford D.G."/>
            <person name="Fast N.M."/>
            <person name="Green B.R."/>
            <person name="Grisdale C.J."/>
            <person name="Hempel F."/>
            <person name="Henrissat B."/>
            <person name="Hoppner M.P."/>
            <person name="Ishida K."/>
            <person name="Kim E."/>
            <person name="Koreny L."/>
            <person name="Kroth P.G."/>
            <person name="Liu Y."/>
            <person name="Malik S.B."/>
            <person name="Maier U.G."/>
            <person name="McRose D."/>
            <person name="Mock T."/>
            <person name="Neilson J.A."/>
            <person name="Onodera N.T."/>
            <person name="Poole A.M."/>
            <person name="Pritham E.J."/>
            <person name="Richards T.A."/>
            <person name="Rocap G."/>
            <person name="Roy S.W."/>
            <person name="Sarai C."/>
            <person name="Schaack S."/>
            <person name="Shirato S."/>
            <person name="Slamovits C.H."/>
            <person name="Spencer D.F."/>
            <person name="Suzuki S."/>
            <person name="Worden A.Z."/>
            <person name="Zauner S."/>
            <person name="Barry K."/>
            <person name="Bell C."/>
            <person name="Bharti A.K."/>
            <person name="Crow J.A."/>
            <person name="Grimwood J."/>
            <person name="Kramer R."/>
            <person name="Lindquist E."/>
            <person name="Lucas S."/>
            <person name="Salamov A."/>
            <person name="McFadden G.I."/>
            <person name="Lane C.E."/>
            <person name="Keeling P.J."/>
            <person name="Gray M.W."/>
            <person name="Grigoriev I.V."/>
            <person name="Archibald J.M."/>
        </authorList>
    </citation>
    <scope>NUCLEOTIDE SEQUENCE</scope>
    <source>
        <strain evidence="2 4">CCMP2712</strain>
    </source>
</reference>
<gene>
    <name evidence="2" type="ORF">GUITHDRAFT_110434</name>
</gene>
<dbReference type="KEGG" id="gtt:GUITHDRAFT_110434"/>
<dbReference type="RefSeq" id="XP_005830617.1">
    <property type="nucleotide sequence ID" value="XM_005830560.1"/>
</dbReference>
<feature type="compositionally biased region" description="Acidic residues" evidence="1">
    <location>
        <begin position="1"/>
        <end position="14"/>
    </location>
</feature>
<dbReference type="OrthoDB" id="188352at2759"/>
<keyword evidence="4" id="KW-1185">Reference proteome</keyword>
<feature type="region of interest" description="Disordered" evidence="1">
    <location>
        <begin position="1"/>
        <end position="68"/>
    </location>
</feature>
<dbReference type="GeneID" id="17300340"/>
<evidence type="ECO:0000256" key="1">
    <source>
        <dbReference type="SAM" id="MobiDB-lite"/>
    </source>
</evidence>
<dbReference type="PANTHER" id="PTHR33667:SF7">
    <property type="entry name" value="RIKEN CDNA 1810020O05 GENE"/>
    <property type="match status" value="1"/>
</dbReference>
<feature type="compositionally biased region" description="Acidic residues" evidence="1">
    <location>
        <begin position="49"/>
        <end position="65"/>
    </location>
</feature>
<dbReference type="AlphaFoldDB" id="L1J5L3"/>
<feature type="compositionally biased region" description="Basic and acidic residues" evidence="1">
    <location>
        <begin position="28"/>
        <end position="40"/>
    </location>
</feature>
<dbReference type="STRING" id="905079.L1J5L3"/>
<proteinExistence type="predicted"/>
<dbReference type="PANTHER" id="PTHR33667">
    <property type="entry name" value="SI:DKEY-57N24.6"/>
    <property type="match status" value="1"/>
</dbReference>
<protein>
    <submittedName>
        <fullName evidence="2 3">Uncharacterized protein</fullName>
    </submittedName>
</protein>
<dbReference type="PaxDb" id="55529-EKX43637"/>